<evidence type="ECO:0000313" key="2">
    <source>
        <dbReference type="Proteomes" id="UP000324222"/>
    </source>
</evidence>
<keyword evidence="2" id="KW-1185">Reference proteome</keyword>
<accession>A0A5B7CVA8</accession>
<reference evidence="1 2" key="1">
    <citation type="submission" date="2019-05" db="EMBL/GenBank/DDBJ databases">
        <title>Another draft genome of Portunus trituberculatus and its Hox gene families provides insights of decapod evolution.</title>
        <authorList>
            <person name="Jeong J.-H."/>
            <person name="Song I."/>
            <person name="Kim S."/>
            <person name="Choi T."/>
            <person name="Kim D."/>
            <person name="Ryu S."/>
            <person name="Kim W."/>
        </authorList>
    </citation>
    <scope>NUCLEOTIDE SEQUENCE [LARGE SCALE GENOMIC DNA]</scope>
    <source>
        <tissue evidence="1">Muscle</tissue>
    </source>
</reference>
<protein>
    <submittedName>
        <fullName evidence="1">Uncharacterized protein</fullName>
    </submittedName>
</protein>
<dbReference type="Proteomes" id="UP000324222">
    <property type="component" value="Unassembled WGS sequence"/>
</dbReference>
<comment type="caution">
    <text evidence="1">The sequence shown here is derived from an EMBL/GenBank/DDBJ whole genome shotgun (WGS) entry which is preliminary data.</text>
</comment>
<dbReference type="EMBL" id="VSRR010000228">
    <property type="protein sequence ID" value="MPC12644.1"/>
    <property type="molecule type" value="Genomic_DNA"/>
</dbReference>
<proteinExistence type="predicted"/>
<name>A0A5B7CVA8_PORTR</name>
<sequence length="13" mass="1555">MESLYYSNSNISF</sequence>
<evidence type="ECO:0000313" key="1">
    <source>
        <dbReference type="EMBL" id="MPC12644.1"/>
    </source>
</evidence>
<organism evidence="1 2">
    <name type="scientific">Portunus trituberculatus</name>
    <name type="common">Swimming crab</name>
    <name type="synonym">Neptunus trituberculatus</name>
    <dbReference type="NCBI Taxonomy" id="210409"/>
    <lineage>
        <taxon>Eukaryota</taxon>
        <taxon>Metazoa</taxon>
        <taxon>Ecdysozoa</taxon>
        <taxon>Arthropoda</taxon>
        <taxon>Crustacea</taxon>
        <taxon>Multicrustacea</taxon>
        <taxon>Malacostraca</taxon>
        <taxon>Eumalacostraca</taxon>
        <taxon>Eucarida</taxon>
        <taxon>Decapoda</taxon>
        <taxon>Pleocyemata</taxon>
        <taxon>Brachyura</taxon>
        <taxon>Eubrachyura</taxon>
        <taxon>Portunoidea</taxon>
        <taxon>Portunidae</taxon>
        <taxon>Portuninae</taxon>
        <taxon>Portunus</taxon>
    </lineage>
</organism>
<gene>
    <name evidence="1" type="ORF">E2C01_005348</name>
</gene>